<dbReference type="OrthoDB" id="1551055at2"/>
<protein>
    <submittedName>
        <fullName evidence="1">Uncharacterized protein</fullName>
    </submittedName>
</protein>
<evidence type="ECO:0000313" key="2">
    <source>
        <dbReference type="Proteomes" id="UP000315440"/>
    </source>
</evidence>
<comment type="caution">
    <text evidence="1">The sequence shown here is derived from an EMBL/GenBank/DDBJ whole genome shotgun (WGS) entry which is preliminary data.</text>
</comment>
<proteinExistence type="predicted"/>
<dbReference type="SUPFAM" id="SSF81301">
    <property type="entry name" value="Nucleotidyltransferase"/>
    <property type="match status" value="1"/>
</dbReference>
<keyword evidence="2" id="KW-1185">Reference proteome</keyword>
<dbReference type="RefSeq" id="WP_146403370.1">
    <property type="nucleotide sequence ID" value="NZ_SJPQ01000005.1"/>
</dbReference>
<sequence length="188" mass="21030">MDQLDLLRLVVETLDRLGVDYAVVGSFASGAWGEPRLTQDIDLVVDLDVFDAESICNAFHADDFYVSKTAAHEAVECRGQFNLLHPASGNKIDFMIAGDSDWSRTQLSRCIQAPLLPEKYVKVAAPEDVILAKLIYYREGGSEKHVRDITGILVTGAVEIDRQYLDRFAEQLGVEEEWRSILQKLGEL</sequence>
<organism evidence="1 2">
    <name type="scientific">Pseudobythopirellula maris</name>
    <dbReference type="NCBI Taxonomy" id="2527991"/>
    <lineage>
        <taxon>Bacteria</taxon>
        <taxon>Pseudomonadati</taxon>
        <taxon>Planctomycetota</taxon>
        <taxon>Planctomycetia</taxon>
        <taxon>Pirellulales</taxon>
        <taxon>Lacipirellulaceae</taxon>
        <taxon>Pseudobythopirellula</taxon>
    </lineage>
</organism>
<gene>
    <name evidence="1" type="ORF">Mal64_38720</name>
</gene>
<dbReference type="Proteomes" id="UP000315440">
    <property type="component" value="Unassembled WGS sequence"/>
</dbReference>
<dbReference type="EMBL" id="SJPQ01000005">
    <property type="protein sequence ID" value="TWT86331.1"/>
    <property type="molecule type" value="Genomic_DNA"/>
</dbReference>
<evidence type="ECO:0000313" key="1">
    <source>
        <dbReference type="EMBL" id="TWT86331.1"/>
    </source>
</evidence>
<dbReference type="AlphaFoldDB" id="A0A5C5ZHH6"/>
<dbReference type="InterPro" id="IPR043519">
    <property type="entry name" value="NT_sf"/>
</dbReference>
<accession>A0A5C5ZHH6</accession>
<name>A0A5C5ZHH6_9BACT</name>
<dbReference type="Gene3D" id="3.30.460.40">
    <property type="match status" value="1"/>
</dbReference>
<reference evidence="1 2" key="1">
    <citation type="submission" date="2019-02" db="EMBL/GenBank/DDBJ databases">
        <title>Deep-cultivation of Planctomycetes and their phenomic and genomic characterization uncovers novel biology.</title>
        <authorList>
            <person name="Wiegand S."/>
            <person name="Jogler M."/>
            <person name="Boedeker C."/>
            <person name="Pinto D."/>
            <person name="Vollmers J."/>
            <person name="Rivas-Marin E."/>
            <person name="Kohn T."/>
            <person name="Peeters S.H."/>
            <person name="Heuer A."/>
            <person name="Rast P."/>
            <person name="Oberbeckmann S."/>
            <person name="Bunk B."/>
            <person name="Jeske O."/>
            <person name="Meyerdierks A."/>
            <person name="Storesund J.E."/>
            <person name="Kallscheuer N."/>
            <person name="Luecker S."/>
            <person name="Lage O.M."/>
            <person name="Pohl T."/>
            <person name="Merkel B.J."/>
            <person name="Hornburger P."/>
            <person name="Mueller R.-W."/>
            <person name="Bruemmer F."/>
            <person name="Labrenz M."/>
            <person name="Spormann A.M."/>
            <person name="Op Den Camp H."/>
            <person name="Overmann J."/>
            <person name="Amann R."/>
            <person name="Jetten M.S.M."/>
            <person name="Mascher T."/>
            <person name="Medema M.H."/>
            <person name="Devos D.P."/>
            <person name="Kaster A.-K."/>
            <person name="Ovreas L."/>
            <person name="Rohde M."/>
            <person name="Galperin M.Y."/>
            <person name="Jogler C."/>
        </authorList>
    </citation>
    <scope>NUCLEOTIDE SEQUENCE [LARGE SCALE GENOMIC DNA]</scope>
    <source>
        <strain evidence="1 2">Mal64</strain>
    </source>
</reference>